<evidence type="ECO:0000259" key="3">
    <source>
        <dbReference type="PROSITE" id="PS51186"/>
    </source>
</evidence>
<reference evidence="4 5" key="1">
    <citation type="journal article" date="2013" name="ISME J.">
        <title>Comparative genomics of pathogenic lineages of Vibrio nigripulchritudo identifies virulence-associated traits.</title>
        <authorList>
            <person name="Goudenege D."/>
            <person name="Labreuche Y."/>
            <person name="Krin E."/>
            <person name="Ansquer D."/>
            <person name="Mangenot S."/>
            <person name="Calteau A."/>
            <person name="Medigue C."/>
            <person name="Mazel D."/>
            <person name="Polz M.F."/>
            <person name="Le Roux F."/>
        </authorList>
    </citation>
    <scope>NUCLEOTIDE SEQUENCE [LARGE SCALE GENOMIC DNA]</scope>
    <source>
        <strain evidence="4 5">SOn1</strain>
    </source>
</reference>
<evidence type="ECO:0000256" key="1">
    <source>
        <dbReference type="ARBA" id="ARBA00022679"/>
    </source>
</evidence>
<dbReference type="Proteomes" id="UP000018211">
    <property type="component" value="Unassembled WGS sequence"/>
</dbReference>
<dbReference type="RefSeq" id="WP_022611071.1">
    <property type="nucleotide sequence ID" value="NZ_LK391965.1"/>
</dbReference>
<dbReference type="InterPro" id="IPR050832">
    <property type="entry name" value="Bact_Acetyltransf"/>
</dbReference>
<evidence type="ECO:0000313" key="4">
    <source>
        <dbReference type="EMBL" id="CCO45679.1"/>
    </source>
</evidence>
<evidence type="ECO:0000256" key="2">
    <source>
        <dbReference type="ARBA" id="ARBA00023315"/>
    </source>
</evidence>
<dbReference type="PANTHER" id="PTHR43877:SF2">
    <property type="entry name" value="AMINOALKYLPHOSPHONATE N-ACETYLTRANSFERASE-RELATED"/>
    <property type="match status" value="1"/>
</dbReference>
<dbReference type="InterPro" id="IPR016181">
    <property type="entry name" value="Acyl_CoA_acyltransferase"/>
</dbReference>
<name>A0AAV2VMK6_9VIBR</name>
<dbReference type="InterPro" id="IPR000182">
    <property type="entry name" value="GNAT_dom"/>
</dbReference>
<sequence length="148" mass="16318">MSSLQFKASSPDSSDFQALISQLNRSLTQITQDSGESSFQAEEFSPQRDGALVGYDQDEPVACGSFRFHQQGICEVKRMFSAKPGSGSALLIALEDFARSKGYQRAILSTRRVNTQAVNFYLKNGYVEIPPYGKYVGREISICLGKSL</sequence>
<evidence type="ECO:0000313" key="5">
    <source>
        <dbReference type="Proteomes" id="UP000018211"/>
    </source>
</evidence>
<feature type="domain" description="N-acetyltransferase" evidence="3">
    <location>
        <begin position="4"/>
        <end position="148"/>
    </location>
</feature>
<dbReference type="Gene3D" id="3.40.630.30">
    <property type="match status" value="1"/>
</dbReference>
<dbReference type="Pfam" id="PF00583">
    <property type="entry name" value="Acetyltransf_1"/>
    <property type="match status" value="1"/>
</dbReference>
<keyword evidence="1" id="KW-0808">Transferase</keyword>
<keyword evidence="2" id="KW-0012">Acyltransferase</keyword>
<organism evidence="4 5">
    <name type="scientific">Vibrio nigripulchritudo SOn1</name>
    <dbReference type="NCBI Taxonomy" id="1238450"/>
    <lineage>
        <taxon>Bacteria</taxon>
        <taxon>Pseudomonadati</taxon>
        <taxon>Pseudomonadota</taxon>
        <taxon>Gammaproteobacteria</taxon>
        <taxon>Vibrionales</taxon>
        <taxon>Vibrionaceae</taxon>
        <taxon>Vibrio</taxon>
    </lineage>
</organism>
<dbReference type="EMBL" id="CAOF01000062">
    <property type="protein sequence ID" value="CCO45679.1"/>
    <property type="molecule type" value="Genomic_DNA"/>
</dbReference>
<gene>
    <name evidence="4" type="ORF">VIBNISOn1_1540046</name>
</gene>
<comment type="caution">
    <text evidence="4">The sequence shown here is derived from an EMBL/GenBank/DDBJ whole genome shotgun (WGS) entry which is preliminary data.</text>
</comment>
<proteinExistence type="predicted"/>
<dbReference type="GO" id="GO:0016747">
    <property type="term" value="F:acyltransferase activity, transferring groups other than amino-acyl groups"/>
    <property type="evidence" value="ECO:0007669"/>
    <property type="project" value="InterPro"/>
</dbReference>
<protein>
    <submittedName>
        <fullName evidence="4">Acyl-CoA N-acyltransferase</fullName>
    </submittedName>
</protein>
<dbReference type="SUPFAM" id="SSF55729">
    <property type="entry name" value="Acyl-CoA N-acyltransferases (Nat)"/>
    <property type="match status" value="1"/>
</dbReference>
<accession>A0AAV2VMK6</accession>
<dbReference type="PANTHER" id="PTHR43877">
    <property type="entry name" value="AMINOALKYLPHOSPHONATE N-ACETYLTRANSFERASE-RELATED-RELATED"/>
    <property type="match status" value="1"/>
</dbReference>
<dbReference type="AlphaFoldDB" id="A0AAV2VMK6"/>
<dbReference type="PROSITE" id="PS51186">
    <property type="entry name" value="GNAT"/>
    <property type="match status" value="1"/>
</dbReference>